<dbReference type="AlphaFoldDB" id="E9DUY3"/>
<evidence type="ECO:0000256" key="1">
    <source>
        <dbReference type="SAM" id="SignalP"/>
    </source>
</evidence>
<evidence type="ECO:0000313" key="2">
    <source>
        <dbReference type="EMBL" id="EFY92550.1"/>
    </source>
</evidence>
<accession>E9DUY3</accession>
<name>E9DUY3_METAQ</name>
<gene>
    <name evidence="2" type="ORF">MAC_01516</name>
</gene>
<feature type="chain" id="PRO_5003234788" evidence="1">
    <location>
        <begin position="20"/>
        <end position="81"/>
    </location>
</feature>
<feature type="signal peptide" evidence="1">
    <location>
        <begin position="1"/>
        <end position="19"/>
    </location>
</feature>
<dbReference type="EMBL" id="GL698475">
    <property type="protein sequence ID" value="EFY92550.1"/>
    <property type="molecule type" value="Genomic_DNA"/>
</dbReference>
<evidence type="ECO:0000313" key="3">
    <source>
        <dbReference type="Proteomes" id="UP000002499"/>
    </source>
</evidence>
<dbReference type="InParanoid" id="E9DUY3"/>
<keyword evidence="1" id="KW-0732">Signal</keyword>
<reference evidence="2 3" key="1">
    <citation type="journal article" date="2011" name="PLoS Genet.">
        <title>Genome sequencing and comparative transcriptomics of the model entomopathogenic fungi Metarhizium anisopliae and M. acridum.</title>
        <authorList>
            <person name="Gao Q."/>
            <person name="Jin K."/>
            <person name="Ying S.H."/>
            <person name="Zhang Y."/>
            <person name="Xiao G."/>
            <person name="Shang Y."/>
            <person name="Duan Z."/>
            <person name="Hu X."/>
            <person name="Xie X.Q."/>
            <person name="Zhou G."/>
            <person name="Peng G."/>
            <person name="Luo Z."/>
            <person name="Huang W."/>
            <person name="Wang B."/>
            <person name="Fang W."/>
            <person name="Wang S."/>
            <person name="Zhong Y."/>
            <person name="Ma L.J."/>
            <person name="St Leger R.J."/>
            <person name="Zhao G.P."/>
            <person name="Pei Y."/>
            <person name="Feng M.G."/>
            <person name="Xia Y."/>
            <person name="Wang C."/>
        </authorList>
    </citation>
    <scope>NUCLEOTIDE SEQUENCE [LARGE SCALE GENOMIC DNA]</scope>
    <source>
        <strain evidence="2 3">CQMa 102</strain>
    </source>
</reference>
<dbReference type="HOGENOM" id="CLU_2688321_0_0_1"/>
<sequence length="81" mass="8930">MRAFPATLLLATLAPCIHAGVIATRKDHGTFNAYTDDHCGHFEQTVYAWEGIERGQICPNMKSVKAAIANDTRKQANLRDS</sequence>
<dbReference type="Proteomes" id="UP000002499">
    <property type="component" value="Unassembled WGS sequence"/>
</dbReference>
<keyword evidence="3" id="KW-1185">Reference proteome</keyword>
<organism evidence="3">
    <name type="scientific">Metarhizium acridum (strain CQMa 102)</name>
    <dbReference type="NCBI Taxonomy" id="655827"/>
    <lineage>
        <taxon>Eukaryota</taxon>
        <taxon>Fungi</taxon>
        <taxon>Dikarya</taxon>
        <taxon>Ascomycota</taxon>
        <taxon>Pezizomycotina</taxon>
        <taxon>Sordariomycetes</taxon>
        <taxon>Hypocreomycetidae</taxon>
        <taxon>Hypocreales</taxon>
        <taxon>Clavicipitaceae</taxon>
        <taxon>Metarhizium</taxon>
    </lineage>
</organism>
<protein>
    <submittedName>
        <fullName evidence="2">Uncharacterized protein</fullName>
    </submittedName>
</protein>
<proteinExistence type="predicted"/>